<dbReference type="GeneID" id="10507531"/>
<feature type="compositionally biased region" description="Basic and acidic residues" evidence="1">
    <location>
        <begin position="135"/>
        <end position="161"/>
    </location>
</feature>
<evidence type="ECO:0000313" key="4">
    <source>
        <dbReference type="Proteomes" id="UP000001064"/>
    </source>
</evidence>
<protein>
    <recommendedName>
        <fullName evidence="2">G-patch domain-containing protein</fullName>
    </recommendedName>
</protein>
<evidence type="ECO:0000256" key="1">
    <source>
        <dbReference type="SAM" id="MobiDB-lite"/>
    </source>
</evidence>
<dbReference type="VEuPathDB" id="AmoebaDB:DICPUDRAFT_89341"/>
<dbReference type="PROSITE" id="PS50174">
    <property type="entry name" value="G_PATCH"/>
    <property type="match status" value="1"/>
</dbReference>
<feature type="compositionally biased region" description="Basic and acidic residues" evidence="1">
    <location>
        <begin position="209"/>
        <end position="225"/>
    </location>
</feature>
<feature type="compositionally biased region" description="Basic and acidic residues" evidence="1">
    <location>
        <begin position="347"/>
        <end position="368"/>
    </location>
</feature>
<proteinExistence type="predicted"/>
<feature type="region of interest" description="Disordered" evidence="1">
    <location>
        <begin position="184"/>
        <end position="382"/>
    </location>
</feature>
<feature type="compositionally biased region" description="Basic and acidic residues" evidence="1">
    <location>
        <begin position="188"/>
        <end position="200"/>
    </location>
</feature>
<feature type="domain" description="G-patch" evidence="2">
    <location>
        <begin position="10"/>
        <end position="48"/>
    </location>
</feature>
<name>F0ZVA5_DICPU</name>
<dbReference type="OMA" id="ILGKYGW"/>
<dbReference type="AlphaFoldDB" id="F0ZVA5"/>
<feature type="compositionally biased region" description="Basic and acidic residues" evidence="1">
    <location>
        <begin position="280"/>
        <end position="341"/>
    </location>
</feature>
<evidence type="ECO:0000259" key="2">
    <source>
        <dbReference type="PROSITE" id="PS50174"/>
    </source>
</evidence>
<keyword evidence="4" id="KW-1185">Reference proteome</keyword>
<dbReference type="GO" id="GO:0003676">
    <property type="term" value="F:nucleic acid binding"/>
    <property type="evidence" value="ECO:0007669"/>
    <property type="project" value="InterPro"/>
</dbReference>
<feature type="compositionally biased region" description="Basic residues" evidence="1">
    <location>
        <begin position="369"/>
        <end position="382"/>
    </location>
</feature>
<feature type="compositionally biased region" description="Basic and acidic residues" evidence="1">
    <location>
        <begin position="234"/>
        <end position="259"/>
    </location>
</feature>
<accession>F0ZVA5</accession>
<dbReference type="Proteomes" id="UP000001064">
    <property type="component" value="Unassembled WGS sequence"/>
</dbReference>
<dbReference type="Pfam" id="PF01585">
    <property type="entry name" value="G-patch"/>
    <property type="match status" value="1"/>
</dbReference>
<dbReference type="InParanoid" id="F0ZVA5"/>
<sequence length="382" mass="45678">MEFKKYEEWMNKSGWKRGQGLGRNEDGLTKAIHIDKKNNTLGVGSTGFKHDNTWWDRVWENKTIGTNDQSDIFETRETFSNGQEKRKETDNKEFESLRDEMLKRANENGKNKDLKFGTFKKATMLLTSELEEEYAEMKRTEEKEKEKEKKEKEEKVQPETANKVKEKLKEEFDACKNRTLRKYAPIGKLERLKAQDEGRFDISTLGGEGYKKYEEDKNKIKEEQKSHKKLKINHNSENDSIKIYKQDEEKEEERENKKEKRDKKEKKEKKERKDKKDKKDKKEKSKDKSSSKEEKSDKKDKKDKKEKSKDKKDKSSSKEEKSDKKEKKEKSKEGAKEEKKEKKDKKDKKDKSDKSKDKIEEEKTDKKEKKEKKEKKKDKKKN</sequence>
<gene>
    <name evidence="3" type="ORF">DICPUDRAFT_89341</name>
</gene>
<evidence type="ECO:0000313" key="3">
    <source>
        <dbReference type="EMBL" id="EGC32134.1"/>
    </source>
</evidence>
<dbReference type="KEGG" id="dpp:DICPUDRAFT_89341"/>
<dbReference type="OrthoDB" id="29523at2759"/>
<dbReference type="EMBL" id="GL871210">
    <property type="protein sequence ID" value="EGC32134.1"/>
    <property type="molecule type" value="Genomic_DNA"/>
</dbReference>
<dbReference type="STRING" id="5786.F0ZVA5"/>
<dbReference type="RefSeq" id="XP_003291343.1">
    <property type="nucleotide sequence ID" value="XM_003291295.1"/>
</dbReference>
<reference evidence="4" key="1">
    <citation type="journal article" date="2011" name="Genome Biol.">
        <title>Comparative genomics of the social amoebae Dictyostelium discoideum and Dictyostelium purpureum.</title>
        <authorList>
            <consortium name="US DOE Joint Genome Institute (JGI-PGF)"/>
            <person name="Sucgang R."/>
            <person name="Kuo A."/>
            <person name="Tian X."/>
            <person name="Salerno W."/>
            <person name="Parikh A."/>
            <person name="Feasley C.L."/>
            <person name="Dalin E."/>
            <person name="Tu H."/>
            <person name="Huang E."/>
            <person name="Barry K."/>
            <person name="Lindquist E."/>
            <person name="Shapiro H."/>
            <person name="Bruce D."/>
            <person name="Schmutz J."/>
            <person name="Salamov A."/>
            <person name="Fey P."/>
            <person name="Gaudet P."/>
            <person name="Anjard C."/>
            <person name="Babu M.M."/>
            <person name="Basu S."/>
            <person name="Bushmanova Y."/>
            <person name="van der Wel H."/>
            <person name="Katoh-Kurasawa M."/>
            <person name="Dinh C."/>
            <person name="Coutinho P.M."/>
            <person name="Saito T."/>
            <person name="Elias M."/>
            <person name="Schaap P."/>
            <person name="Kay R.R."/>
            <person name="Henrissat B."/>
            <person name="Eichinger L."/>
            <person name="Rivero F."/>
            <person name="Putnam N.H."/>
            <person name="West C.M."/>
            <person name="Loomis W.F."/>
            <person name="Chisholm R.L."/>
            <person name="Shaulsky G."/>
            <person name="Strassmann J.E."/>
            <person name="Queller D.C."/>
            <person name="Kuspa A."/>
            <person name="Grigoriev I.V."/>
        </authorList>
    </citation>
    <scope>NUCLEOTIDE SEQUENCE [LARGE SCALE GENOMIC DNA]</scope>
    <source>
        <strain evidence="4">QSDP1</strain>
    </source>
</reference>
<organism evidence="3 4">
    <name type="scientific">Dictyostelium purpureum</name>
    <name type="common">Slime mold</name>
    <dbReference type="NCBI Taxonomy" id="5786"/>
    <lineage>
        <taxon>Eukaryota</taxon>
        <taxon>Amoebozoa</taxon>
        <taxon>Evosea</taxon>
        <taxon>Eumycetozoa</taxon>
        <taxon>Dictyostelia</taxon>
        <taxon>Dictyosteliales</taxon>
        <taxon>Dictyosteliaceae</taxon>
        <taxon>Dictyostelium</taxon>
    </lineage>
</organism>
<feature type="compositionally biased region" description="Basic residues" evidence="1">
    <location>
        <begin position="260"/>
        <end position="279"/>
    </location>
</feature>
<dbReference type="InterPro" id="IPR000467">
    <property type="entry name" value="G_patch_dom"/>
</dbReference>
<feature type="region of interest" description="Disordered" evidence="1">
    <location>
        <begin position="132"/>
        <end position="161"/>
    </location>
</feature>
<dbReference type="eggNOG" id="ENOG502RG2T">
    <property type="taxonomic scope" value="Eukaryota"/>
</dbReference>